<keyword evidence="2" id="KW-0268">Exocytosis</keyword>
<dbReference type="GO" id="GO:0045159">
    <property type="term" value="F:myosin II binding"/>
    <property type="evidence" value="ECO:0007669"/>
    <property type="project" value="TreeGrafter"/>
</dbReference>
<dbReference type="GO" id="GO:0006893">
    <property type="term" value="P:Golgi to plasma membrane transport"/>
    <property type="evidence" value="ECO:0007669"/>
    <property type="project" value="TreeGrafter"/>
</dbReference>
<gene>
    <name evidence="5" type="ORF">AMATHDRAFT_140320</name>
</gene>
<sequence length="1083" mass="119807">MFQRHRDRTFHDLSSELRDAHQWKPNNLRKLQFPSDITALAFDPLFGLLAIGTNEGFIHIFGKPGVYTVLPVQAHASVKSLLISASTCRLVCLDNSNQLSVWDLSSFGRPQVLATAKFDETKSEYLFIDSCIITSAMHTHVLLAMDSGEIRAYDLLCLRKSPYKISNLWDGYEKKVATTGLPNLRNNQLARTSVEIVAHPRDLNLLFVAYTGGIVLTDLTQSESLRVYEYIIPPGAPGGVGYEDPDILLPRCPSVTCIAVHPSGHYFAVGYTDGSIAFWAVEDEDQPLLVRTLDLTDVNRLNADELEKQLDQHKSKGRKPDSITREPIFKLSWSGFPNSSDPRGGRTVLTVLGGLYMTEPPCLTVYELPAFLLNDPPAPDTPNNSHDLHPCIRNAMRDALFPLKTFTYASQDTVQDYLLVPRSNPHWSGTFDPVAVILLVGQDRCARYLDAFQFPPSTFINLDVTTDETANQQVDPQSKLPSLLWIGTANLIGGHLMTVNRISYKTLVEDGGIDEPRLNLTGGVCFADGTKINDVKYAKYQPNRLFIAYNRDHTVQFYDVSAPLLASSTETLEYDFPRHLPDLTIDVSVVLADAHMAGLIPANLVCASAIRAVEFMPQSLECLVELQSGSLILFRPRQAVKSNVFSAKVCLEEGLLSLGHIHTCLGKQLTPYLMILPEEGQIEATSVTDIGVLAISYSGGKILVVDLRAPCVILRQNQPRQKKRHSIGLHRNADSCADPVVDLIWTVSAFDKERHMRLRLLMIFHSGRIEILTFIQDETAMKWALTGETTVTEGISDPLYHGTFILDSRTGAALTPDRESLCIGHDTLGSGAHCLLVSTGNKGAKVSADITGQRIARIDWNSKAGFVQVTQIIERIGSHVLAAFTDKHQVLIYSLPYLEYLHTLQLSPITSLPPTIDSSGDFLAFTPHPISGRLFEATYGTLFDFRRVYSSTDVDLIPPDLSVPPHPQPVPVGPSTILNTWFRFGQSMSGDQLDTLLAGPERPIPKLQAETQGGTSQAASITARAASMQSNLYNRLTSALNERGQLLDDLEQRFSALEEGSRSMVEQAKRLAAQQTAKSWFRF</sequence>
<comment type="similarity">
    <text evidence="1">Belongs to the WD repeat L(2)GL family.</text>
</comment>
<feature type="domain" description="Lethal giant larvae (Lgl)-like C-terminal" evidence="4">
    <location>
        <begin position="610"/>
        <end position="1006"/>
    </location>
</feature>
<reference evidence="5 6" key="1">
    <citation type="submission" date="2014-02" db="EMBL/GenBank/DDBJ databases">
        <title>Transposable element dynamics among asymbiotic and ectomycorrhizal Amanita fungi.</title>
        <authorList>
            <consortium name="DOE Joint Genome Institute"/>
            <person name="Hess J."/>
            <person name="Skrede I."/>
            <person name="Wolfe B."/>
            <person name="LaButti K."/>
            <person name="Ohm R.A."/>
            <person name="Grigoriev I.V."/>
            <person name="Pringle A."/>
        </authorList>
    </citation>
    <scope>NUCLEOTIDE SEQUENCE [LARGE SCALE GENOMIC DNA]</scope>
    <source>
        <strain evidence="5 6">SKay4041</strain>
    </source>
</reference>
<proteinExistence type="inferred from homology"/>
<dbReference type="InterPro" id="IPR013905">
    <property type="entry name" value="Lgl_C_dom"/>
</dbReference>
<dbReference type="GO" id="GO:0005737">
    <property type="term" value="C:cytoplasm"/>
    <property type="evidence" value="ECO:0007669"/>
    <property type="project" value="TreeGrafter"/>
</dbReference>
<dbReference type="PANTHER" id="PTHR10241:SF25">
    <property type="entry name" value="TOMOSYN, ISOFORM C"/>
    <property type="match status" value="1"/>
</dbReference>
<evidence type="ECO:0000259" key="4">
    <source>
        <dbReference type="Pfam" id="PF08596"/>
    </source>
</evidence>
<name>A0A2A9NSC6_9AGAR</name>
<accession>A0A2A9NSC6</accession>
<organism evidence="5 6">
    <name type="scientific">Amanita thiersii Skay4041</name>
    <dbReference type="NCBI Taxonomy" id="703135"/>
    <lineage>
        <taxon>Eukaryota</taxon>
        <taxon>Fungi</taxon>
        <taxon>Dikarya</taxon>
        <taxon>Basidiomycota</taxon>
        <taxon>Agaricomycotina</taxon>
        <taxon>Agaricomycetes</taxon>
        <taxon>Agaricomycetidae</taxon>
        <taxon>Agaricales</taxon>
        <taxon>Pluteineae</taxon>
        <taxon>Amanitaceae</taxon>
        <taxon>Amanita</taxon>
    </lineage>
</organism>
<dbReference type="OrthoDB" id="19944at2759"/>
<dbReference type="InterPro" id="IPR015943">
    <property type="entry name" value="WD40/YVTN_repeat-like_dom_sf"/>
</dbReference>
<evidence type="ECO:0000256" key="2">
    <source>
        <dbReference type="ARBA" id="ARBA00022483"/>
    </source>
</evidence>
<keyword evidence="6" id="KW-1185">Reference proteome</keyword>
<dbReference type="STRING" id="703135.A0A2A9NSC6"/>
<protein>
    <recommendedName>
        <fullName evidence="4">Lethal giant larvae (Lgl)-like C-terminal domain-containing protein</fullName>
    </recommendedName>
</protein>
<dbReference type="InterPro" id="IPR001680">
    <property type="entry name" value="WD40_rpt"/>
</dbReference>
<evidence type="ECO:0000313" key="6">
    <source>
        <dbReference type="Proteomes" id="UP000242287"/>
    </source>
</evidence>
<evidence type="ECO:0000256" key="1">
    <source>
        <dbReference type="ARBA" id="ARBA00008070"/>
    </source>
</evidence>
<keyword evidence="3" id="KW-0853">WD repeat</keyword>
<dbReference type="Proteomes" id="UP000242287">
    <property type="component" value="Unassembled WGS sequence"/>
</dbReference>
<dbReference type="AlphaFoldDB" id="A0A2A9NSC6"/>
<dbReference type="Gene3D" id="2.130.10.10">
    <property type="entry name" value="YVTN repeat-like/Quinoprotein amine dehydrogenase"/>
    <property type="match status" value="2"/>
</dbReference>
<dbReference type="InterPro" id="IPR036322">
    <property type="entry name" value="WD40_repeat_dom_sf"/>
</dbReference>
<evidence type="ECO:0000313" key="5">
    <source>
        <dbReference type="EMBL" id="PFH52244.1"/>
    </source>
</evidence>
<dbReference type="CDD" id="cd15873">
    <property type="entry name" value="R-SNARE_STXBP5_6"/>
    <property type="match status" value="1"/>
</dbReference>
<dbReference type="PROSITE" id="PS50082">
    <property type="entry name" value="WD_REPEATS_2"/>
    <property type="match status" value="1"/>
</dbReference>
<dbReference type="SUPFAM" id="SSF50978">
    <property type="entry name" value="WD40 repeat-like"/>
    <property type="match status" value="1"/>
</dbReference>
<dbReference type="SMART" id="SM00320">
    <property type="entry name" value="WD40"/>
    <property type="match status" value="4"/>
</dbReference>
<dbReference type="GO" id="GO:0005886">
    <property type="term" value="C:plasma membrane"/>
    <property type="evidence" value="ECO:0007669"/>
    <property type="project" value="TreeGrafter"/>
</dbReference>
<dbReference type="GO" id="GO:0019905">
    <property type="term" value="F:syntaxin binding"/>
    <property type="evidence" value="ECO:0007669"/>
    <property type="project" value="TreeGrafter"/>
</dbReference>
<dbReference type="Pfam" id="PF08596">
    <property type="entry name" value="Lgl_C"/>
    <property type="match status" value="1"/>
</dbReference>
<dbReference type="GO" id="GO:0005096">
    <property type="term" value="F:GTPase activator activity"/>
    <property type="evidence" value="ECO:0007669"/>
    <property type="project" value="TreeGrafter"/>
</dbReference>
<feature type="repeat" description="WD" evidence="3">
    <location>
        <begin position="255"/>
        <end position="289"/>
    </location>
</feature>
<dbReference type="Pfam" id="PF00400">
    <property type="entry name" value="WD40"/>
    <property type="match status" value="1"/>
</dbReference>
<dbReference type="PANTHER" id="PTHR10241">
    <property type="entry name" value="LETHAL 2 GIANT LARVAE PROTEIN"/>
    <property type="match status" value="1"/>
</dbReference>
<dbReference type="GO" id="GO:0006887">
    <property type="term" value="P:exocytosis"/>
    <property type="evidence" value="ECO:0007669"/>
    <property type="project" value="UniProtKB-KW"/>
</dbReference>
<dbReference type="EMBL" id="KZ301980">
    <property type="protein sequence ID" value="PFH52244.1"/>
    <property type="molecule type" value="Genomic_DNA"/>
</dbReference>
<evidence type="ECO:0000256" key="3">
    <source>
        <dbReference type="PROSITE-ProRule" id="PRU00221"/>
    </source>
</evidence>